<comment type="caution">
    <text evidence="4">The sequence shown here is derived from an EMBL/GenBank/DDBJ whole genome shotgun (WGS) entry which is preliminary data.</text>
</comment>
<dbReference type="AlphaFoldDB" id="A0A813ISY8"/>
<evidence type="ECO:0000256" key="3">
    <source>
        <dbReference type="SAM" id="MobiDB-lite"/>
    </source>
</evidence>
<sequence length="213" mass="22726">MPAPFAWTRLSLSGTVSVSPRAGHSITPTSSGFLLYGGMDGRRNDQGNPSPNSDLYMLKPGLRNTYEWQVVEIDPGSQMPPVRTLHTAVAITPDEVLLFGGLHSTTPYQVLNDGWILDTTCMEWKRIQFKLPPTETIKGSYWKRMTGRIPDHIQATSRGLGAAAASPRRPSIGGRRASLGGGKSGLPGLNFESLAMAASRAVGVGGPVGASPR</sequence>
<evidence type="ECO:0000313" key="5">
    <source>
        <dbReference type="Proteomes" id="UP000626109"/>
    </source>
</evidence>
<evidence type="ECO:0000256" key="1">
    <source>
        <dbReference type="ARBA" id="ARBA00022441"/>
    </source>
</evidence>
<gene>
    <name evidence="4" type="ORF">PGLA2088_LOCUS14070</name>
</gene>
<name>A0A813ISY8_POLGL</name>
<keyword evidence="1" id="KW-0880">Kelch repeat</keyword>
<dbReference type="Pfam" id="PF24681">
    <property type="entry name" value="Kelch_KLHDC2_KLHL20_DRC7"/>
    <property type="match status" value="1"/>
</dbReference>
<keyword evidence="2" id="KW-0677">Repeat</keyword>
<evidence type="ECO:0000313" key="4">
    <source>
        <dbReference type="EMBL" id="CAE8660180.1"/>
    </source>
</evidence>
<dbReference type="Proteomes" id="UP000626109">
    <property type="component" value="Unassembled WGS sequence"/>
</dbReference>
<feature type="non-terminal residue" evidence="4">
    <location>
        <position position="1"/>
    </location>
</feature>
<evidence type="ECO:0000256" key="2">
    <source>
        <dbReference type="ARBA" id="ARBA00022737"/>
    </source>
</evidence>
<dbReference type="InterPro" id="IPR015915">
    <property type="entry name" value="Kelch-typ_b-propeller"/>
</dbReference>
<dbReference type="EMBL" id="CAJNNW010017038">
    <property type="protein sequence ID" value="CAE8660180.1"/>
    <property type="molecule type" value="Genomic_DNA"/>
</dbReference>
<dbReference type="PANTHER" id="PTHR46093">
    <property type="entry name" value="ACYL-COA-BINDING DOMAIN-CONTAINING PROTEIN 5"/>
    <property type="match status" value="1"/>
</dbReference>
<feature type="region of interest" description="Disordered" evidence="3">
    <location>
        <begin position="157"/>
        <end position="183"/>
    </location>
</feature>
<dbReference type="Gene3D" id="2.120.10.80">
    <property type="entry name" value="Kelch-type beta propeller"/>
    <property type="match status" value="1"/>
</dbReference>
<accession>A0A813ISY8</accession>
<dbReference type="PANTHER" id="PTHR46093:SF18">
    <property type="entry name" value="FIBRONECTIN TYPE-III DOMAIN-CONTAINING PROTEIN"/>
    <property type="match status" value="1"/>
</dbReference>
<dbReference type="InterPro" id="IPR011043">
    <property type="entry name" value="Gal_Oxase/kelch_b-propeller"/>
</dbReference>
<proteinExistence type="predicted"/>
<reference evidence="4" key="1">
    <citation type="submission" date="2021-02" db="EMBL/GenBank/DDBJ databases">
        <authorList>
            <person name="Dougan E. K."/>
            <person name="Rhodes N."/>
            <person name="Thang M."/>
            <person name="Chan C."/>
        </authorList>
    </citation>
    <scope>NUCLEOTIDE SEQUENCE</scope>
</reference>
<organism evidence="4 5">
    <name type="scientific">Polarella glacialis</name>
    <name type="common">Dinoflagellate</name>
    <dbReference type="NCBI Taxonomy" id="89957"/>
    <lineage>
        <taxon>Eukaryota</taxon>
        <taxon>Sar</taxon>
        <taxon>Alveolata</taxon>
        <taxon>Dinophyceae</taxon>
        <taxon>Suessiales</taxon>
        <taxon>Suessiaceae</taxon>
        <taxon>Polarella</taxon>
    </lineage>
</organism>
<protein>
    <submittedName>
        <fullName evidence="4">Uncharacterized protein</fullName>
    </submittedName>
</protein>
<dbReference type="SUPFAM" id="SSF50965">
    <property type="entry name" value="Galactose oxidase, central domain"/>
    <property type="match status" value="1"/>
</dbReference>